<sequence length="163" mass="18761">MTTTMTTTRTRMHRSLSLRRPPRALVHLAPHRAHPRYPRARPPFLRGDGTRLRAHLQAHLPPARPDPLPHRRALHVAPARALRAHRRDKGTIIHAGARQAARHHLGRTHERDLPHALHEHHRRLRRRALHLPPRAPRRVEPRDVPASTRLCPCPCTRLPGDAI</sequence>
<evidence type="ECO:0000313" key="2">
    <source>
        <dbReference type="Proteomes" id="UP000298327"/>
    </source>
</evidence>
<reference evidence="1 2" key="1">
    <citation type="submission" date="2019-02" db="EMBL/GenBank/DDBJ databases">
        <title>Genome sequencing of the rare red list fungi Dentipellis fragilis.</title>
        <authorList>
            <person name="Buettner E."/>
            <person name="Kellner H."/>
        </authorList>
    </citation>
    <scope>NUCLEOTIDE SEQUENCE [LARGE SCALE GENOMIC DNA]</scope>
    <source>
        <strain evidence="1 2">DSM 105465</strain>
    </source>
</reference>
<organism evidence="1 2">
    <name type="scientific">Dentipellis fragilis</name>
    <dbReference type="NCBI Taxonomy" id="205917"/>
    <lineage>
        <taxon>Eukaryota</taxon>
        <taxon>Fungi</taxon>
        <taxon>Dikarya</taxon>
        <taxon>Basidiomycota</taxon>
        <taxon>Agaricomycotina</taxon>
        <taxon>Agaricomycetes</taxon>
        <taxon>Russulales</taxon>
        <taxon>Hericiaceae</taxon>
        <taxon>Dentipellis</taxon>
    </lineage>
</organism>
<dbReference type="EMBL" id="SEOQ01001209">
    <property type="protein sequence ID" value="TFY53051.1"/>
    <property type="molecule type" value="Genomic_DNA"/>
</dbReference>
<comment type="caution">
    <text evidence="1">The sequence shown here is derived from an EMBL/GenBank/DDBJ whole genome shotgun (WGS) entry which is preliminary data.</text>
</comment>
<protein>
    <submittedName>
        <fullName evidence="1">Uncharacterized protein</fullName>
    </submittedName>
</protein>
<gene>
    <name evidence="1" type="ORF">EVG20_g10291</name>
</gene>
<dbReference type="AlphaFoldDB" id="A0A4Y9XV68"/>
<proteinExistence type="predicted"/>
<evidence type="ECO:0000313" key="1">
    <source>
        <dbReference type="EMBL" id="TFY53051.1"/>
    </source>
</evidence>
<dbReference type="Proteomes" id="UP000298327">
    <property type="component" value="Unassembled WGS sequence"/>
</dbReference>
<accession>A0A4Y9XV68</accession>
<name>A0A4Y9XV68_9AGAM</name>
<keyword evidence="2" id="KW-1185">Reference proteome</keyword>